<dbReference type="AlphaFoldDB" id="X1QB62"/>
<gene>
    <name evidence="1" type="ORF">S12H4_10792</name>
</gene>
<dbReference type="EMBL" id="BARW01004696">
    <property type="protein sequence ID" value="GAI65737.1"/>
    <property type="molecule type" value="Genomic_DNA"/>
</dbReference>
<accession>X1QB62</accession>
<reference evidence="1" key="1">
    <citation type="journal article" date="2014" name="Front. Microbiol.">
        <title>High frequency of phylogenetically diverse reductive dehalogenase-homologous genes in deep subseafloor sedimentary metagenomes.</title>
        <authorList>
            <person name="Kawai M."/>
            <person name="Futagami T."/>
            <person name="Toyoda A."/>
            <person name="Takaki Y."/>
            <person name="Nishi S."/>
            <person name="Hori S."/>
            <person name="Arai W."/>
            <person name="Tsubouchi T."/>
            <person name="Morono Y."/>
            <person name="Uchiyama I."/>
            <person name="Ito T."/>
            <person name="Fujiyama A."/>
            <person name="Inagaki F."/>
            <person name="Takami H."/>
        </authorList>
    </citation>
    <scope>NUCLEOTIDE SEQUENCE</scope>
    <source>
        <strain evidence="1">Expedition CK06-06</strain>
    </source>
</reference>
<evidence type="ECO:0000313" key="1">
    <source>
        <dbReference type="EMBL" id="GAI65737.1"/>
    </source>
</evidence>
<sequence length="88" mass="10491">MSARSRRVKRRWITEGYSHQLSLYGVAYDSETGDRGYKRIEVLSNRPWTERIVMAIYDWFSYMIPGSPYTIWLYDGPRDSITIVGRYE</sequence>
<name>X1QB62_9ZZZZ</name>
<protein>
    <submittedName>
        <fullName evidence="1">Uncharacterized protein</fullName>
    </submittedName>
</protein>
<organism evidence="1">
    <name type="scientific">marine sediment metagenome</name>
    <dbReference type="NCBI Taxonomy" id="412755"/>
    <lineage>
        <taxon>unclassified sequences</taxon>
        <taxon>metagenomes</taxon>
        <taxon>ecological metagenomes</taxon>
    </lineage>
</organism>
<comment type="caution">
    <text evidence="1">The sequence shown here is derived from an EMBL/GenBank/DDBJ whole genome shotgun (WGS) entry which is preliminary data.</text>
</comment>
<proteinExistence type="predicted"/>